<proteinExistence type="predicted"/>
<evidence type="ECO:0000259" key="5">
    <source>
        <dbReference type="Pfam" id="PF13877"/>
    </source>
</evidence>
<name>A0A250XHP4_9CHLO</name>
<sequence length="595" mass="64587">MAMEAQFQIRQNAMEMQDYMKDLFQWQKEIKQKDKSIKKNGLANAVDSKVTTPGGVKNSSLPAPRGRAAAQTIAAAPENLQTPSIMPATYKTSSSKPLHSKNEQSKKNKNALLADGKIVNTAASHTYAAYKKWDKFDVDSALKSDDSGSESEEVIQKAGQRATSSQPSNKISPTPYMKPGHAQPPIDTSPASSLYPRETLPASELHERSTTRTAASPASVSASAAPASSSSAPRLVDEHDLPPIRSQEPQTAEAWRARGNDLFKIGHWASALECYSRSIDLEPTCLSYANRAMSKLKLGDWEAAVKDCDDALRLDPCYTKAYHRRGTARKQLMMFEEAGADFEEALRLEPANSAVRSERDACLAEAMKSEGLKEGLKRVRVSVLAMPQGVKPSLDISETANGHLDSCSLQGSQQDGADGGKGAAPAAAAAAYSGRTLQGTGSPTVASTAAAALKARMSFQAPKTSTEFESTWRSLSGDQNLQASYLKLISPEYLPSIFKSSLTPQVLVSFVKTALQEIVRIHEDQEKGGKVCHGASSEVEQFSLQLKMLTKVPRFDMTVMCIPGRDKVALGEAWSAAYKDNSNIEHQSIRKMYRF</sequence>
<feature type="compositionally biased region" description="Polar residues" evidence="4">
    <location>
        <begin position="161"/>
        <end position="172"/>
    </location>
</feature>
<dbReference type="InterPro" id="IPR019734">
    <property type="entry name" value="TPR_rpt"/>
</dbReference>
<dbReference type="AlphaFoldDB" id="A0A250XHP4"/>
<dbReference type="STRING" id="1157962.A0A250XHP4"/>
<feature type="region of interest" description="Disordered" evidence="4">
    <location>
        <begin position="47"/>
        <end position="111"/>
    </location>
</feature>
<feature type="compositionally biased region" description="Polar residues" evidence="4">
    <location>
        <begin position="79"/>
        <end position="97"/>
    </location>
</feature>
<keyword evidence="1" id="KW-0677">Repeat</keyword>
<evidence type="ECO:0000313" key="6">
    <source>
        <dbReference type="EMBL" id="GAX82605.1"/>
    </source>
</evidence>
<dbReference type="SMART" id="SM00028">
    <property type="entry name" value="TPR"/>
    <property type="match status" value="3"/>
</dbReference>
<dbReference type="Pfam" id="PF13181">
    <property type="entry name" value="TPR_8"/>
    <property type="match status" value="1"/>
</dbReference>
<evidence type="ECO:0000256" key="4">
    <source>
        <dbReference type="SAM" id="MobiDB-lite"/>
    </source>
</evidence>
<organism evidence="6 7">
    <name type="scientific">Chlamydomonas eustigma</name>
    <dbReference type="NCBI Taxonomy" id="1157962"/>
    <lineage>
        <taxon>Eukaryota</taxon>
        <taxon>Viridiplantae</taxon>
        <taxon>Chlorophyta</taxon>
        <taxon>core chlorophytes</taxon>
        <taxon>Chlorophyceae</taxon>
        <taxon>CS clade</taxon>
        <taxon>Chlamydomonadales</taxon>
        <taxon>Chlamydomonadaceae</taxon>
        <taxon>Chlamydomonas</taxon>
    </lineage>
</organism>
<dbReference type="PANTHER" id="PTHR47329">
    <property type="entry name" value="OS05G0129900 PROTEIN"/>
    <property type="match status" value="1"/>
</dbReference>
<comment type="caution">
    <text evidence="6">The sequence shown here is derived from an EMBL/GenBank/DDBJ whole genome shotgun (WGS) entry which is preliminary data.</text>
</comment>
<dbReference type="InterPro" id="IPR025986">
    <property type="entry name" value="RPAP3-like_C"/>
</dbReference>
<dbReference type="Gene3D" id="1.25.40.10">
    <property type="entry name" value="Tetratricopeptide repeat domain"/>
    <property type="match status" value="1"/>
</dbReference>
<feature type="domain" description="RNA-polymerase II-associated protein 3-like C-terminal" evidence="5">
    <location>
        <begin position="461"/>
        <end position="567"/>
    </location>
</feature>
<feature type="repeat" description="TPR" evidence="3">
    <location>
        <begin position="252"/>
        <end position="285"/>
    </location>
</feature>
<evidence type="ECO:0000313" key="7">
    <source>
        <dbReference type="Proteomes" id="UP000232323"/>
    </source>
</evidence>
<dbReference type="PANTHER" id="PTHR47329:SF1">
    <property type="entry name" value="OS05G0129900 PROTEIN"/>
    <property type="match status" value="1"/>
</dbReference>
<dbReference type="Proteomes" id="UP000232323">
    <property type="component" value="Unassembled WGS sequence"/>
</dbReference>
<reference evidence="6 7" key="1">
    <citation type="submission" date="2017-08" db="EMBL/GenBank/DDBJ databases">
        <title>Acidophilic green algal genome provides insights into adaptation to an acidic environment.</title>
        <authorList>
            <person name="Hirooka S."/>
            <person name="Hirose Y."/>
            <person name="Kanesaki Y."/>
            <person name="Higuchi S."/>
            <person name="Fujiwara T."/>
            <person name="Onuma R."/>
            <person name="Era A."/>
            <person name="Ohbayashi R."/>
            <person name="Uzuka A."/>
            <person name="Nozaki H."/>
            <person name="Yoshikawa H."/>
            <person name="Miyagishima S.Y."/>
        </authorList>
    </citation>
    <scope>NUCLEOTIDE SEQUENCE [LARGE SCALE GENOMIC DNA]</scope>
    <source>
        <strain evidence="6 7">NIES-2499</strain>
    </source>
</reference>
<dbReference type="PROSITE" id="PS50005">
    <property type="entry name" value="TPR"/>
    <property type="match status" value="2"/>
</dbReference>
<evidence type="ECO:0000256" key="1">
    <source>
        <dbReference type="ARBA" id="ARBA00022737"/>
    </source>
</evidence>
<feature type="compositionally biased region" description="Low complexity" evidence="4">
    <location>
        <begin position="63"/>
        <end position="77"/>
    </location>
</feature>
<keyword evidence="2 3" id="KW-0802">TPR repeat</keyword>
<keyword evidence="7" id="KW-1185">Reference proteome</keyword>
<evidence type="ECO:0000256" key="3">
    <source>
        <dbReference type="PROSITE-ProRule" id="PRU00339"/>
    </source>
</evidence>
<feature type="repeat" description="TPR" evidence="3">
    <location>
        <begin position="319"/>
        <end position="352"/>
    </location>
</feature>
<dbReference type="Pfam" id="PF07719">
    <property type="entry name" value="TPR_2"/>
    <property type="match status" value="1"/>
</dbReference>
<dbReference type="InterPro" id="IPR011990">
    <property type="entry name" value="TPR-like_helical_dom_sf"/>
</dbReference>
<dbReference type="SUPFAM" id="SSF48452">
    <property type="entry name" value="TPR-like"/>
    <property type="match status" value="1"/>
</dbReference>
<protein>
    <recommendedName>
        <fullName evidence="5">RNA-polymerase II-associated protein 3-like C-terminal domain-containing protein</fullName>
    </recommendedName>
</protein>
<accession>A0A250XHP4</accession>
<dbReference type="OrthoDB" id="629492at2759"/>
<gene>
    <name evidence="6" type="ORF">CEUSTIGMA_g10031.t1</name>
</gene>
<feature type="region of interest" description="Disordered" evidence="4">
    <location>
        <begin position="140"/>
        <end position="253"/>
    </location>
</feature>
<evidence type="ECO:0000256" key="2">
    <source>
        <dbReference type="ARBA" id="ARBA00022803"/>
    </source>
</evidence>
<dbReference type="Pfam" id="PF13877">
    <property type="entry name" value="RPAP3_C"/>
    <property type="match status" value="1"/>
</dbReference>
<dbReference type="EMBL" id="BEGY01000083">
    <property type="protein sequence ID" value="GAX82605.1"/>
    <property type="molecule type" value="Genomic_DNA"/>
</dbReference>
<dbReference type="InterPro" id="IPR013105">
    <property type="entry name" value="TPR_2"/>
</dbReference>
<feature type="compositionally biased region" description="Low complexity" evidence="4">
    <location>
        <begin position="211"/>
        <end position="234"/>
    </location>
</feature>